<feature type="transmembrane region" description="Helical" evidence="11">
    <location>
        <begin position="158"/>
        <end position="180"/>
    </location>
</feature>
<feature type="transmembrane region" description="Helical" evidence="11">
    <location>
        <begin position="186"/>
        <end position="207"/>
    </location>
</feature>
<dbReference type="PANTHER" id="PTHR24246">
    <property type="entry name" value="OLFACTORY RECEPTOR AND ADENOSINE RECEPTOR"/>
    <property type="match status" value="1"/>
</dbReference>
<dbReference type="CDD" id="cd00637">
    <property type="entry name" value="7tm_classA_rhodopsin-like"/>
    <property type="match status" value="1"/>
</dbReference>
<dbReference type="GO" id="GO:0005886">
    <property type="term" value="C:plasma membrane"/>
    <property type="evidence" value="ECO:0007669"/>
    <property type="project" value="UniProtKB-SubCell"/>
</dbReference>
<dbReference type="PROSITE" id="PS50262">
    <property type="entry name" value="G_PROTEIN_RECEP_F1_2"/>
    <property type="match status" value="1"/>
</dbReference>
<evidence type="ECO:0000313" key="16">
    <source>
        <dbReference type="RefSeq" id="XP_031559751.1"/>
    </source>
</evidence>
<dbReference type="OrthoDB" id="6376512at2759"/>
<keyword evidence="2" id="KW-1003">Cell membrane</keyword>
<dbReference type="AlphaFoldDB" id="A0A6P8I4M7"/>
<feature type="domain" description="G-protein coupled receptors family 1 profile" evidence="12">
    <location>
        <begin position="51"/>
        <end position="306"/>
    </location>
</feature>
<protein>
    <submittedName>
        <fullName evidence="14 15">Histamine H2 receptor-like</fullName>
    </submittedName>
</protein>
<keyword evidence="3 10" id="KW-0812">Transmembrane</keyword>
<dbReference type="KEGG" id="aten:116295934"/>
<comment type="subcellular location">
    <subcellularLocation>
        <location evidence="1">Cell membrane</location>
        <topology evidence="1">Multi-pass membrane protein</topology>
    </subcellularLocation>
</comment>
<evidence type="ECO:0000256" key="3">
    <source>
        <dbReference type="ARBA" id="ARBA00022692"/>
    </source>
</evidence>
<dbReference type="Gene3D" id="1.20.1070.10">
    <property type="entry name" value="Rhodopsin 7-helix transmembrane proteins"/>
    <property type="match status" value="1"/>
</dbReference>
<proteinExistence type="inferred from homology"/>
<dbReference type="InterPro" id="IPR017452">
    <property type="entry name" value="GPCR_Rhodpsn_7TM"/>
</dbReference>
<dbReference type="PROSITE" id="PS00237">
    <property type="entry name" value="G_PROTEIN_RECEP_F1_1"/>
    <property type="match status" value="1"/>
</dbReference>
<dbReference type="RefSeq" id="XP_031559751.1">
    <property type="nucleotide sequence ID" value="XM_031703891.1"/>
</dbReference>
<comment type="similarity">
    <text evidence="10">Belongs to the G-protein coupled receptor 1 family.</text>
</comment>
<keyword evidence="5 10" id="KW-0297">G-protein coupled receptor</keyword>
<keyword evidence="7 10" id="KW-0675">Receptor</keyword>
<accession>A0A6P8I4M7</accession>
<evidence type="ECO:0000256" key="11">
    <source>
        <dbReference type="SAM" id="Phobius"/>
    </source>
</evidence>
<evidence type="ECO:0000259" key="12">
    <source>
        <dbReference type="PROSITE" id="PS50262"/>
    </source>
</evidence>
<evidence type="ECO:0000256" key="10">
    <source>
        <dbReference type="RuleBase" id="RU000688"/>
    </source>
</evidence>
<evidence type="ECO:0000256" key="9">
    <source>
        <dbReference type="ARBA" id="ARBA00023224"/>
    </source>
</evidence>
<dbReference type="InterPro" id="IPR000276">
    <property type="entry name" value="GPCR_Rhodpsn"/>
</dbReference>
<sequence>MEYPSSQTTSVPPSTTTGFHDLFCPNGKLSRSSQIALICLNCCCYVLASGGNILVLLAIYKTRSLRKISMYFLASLSSADLLVAFTMNPIYTLIPFVHNYEDDQVPTNFFFILTKIENFLWVQTLTATTFSLCAVTIDRYIAVSFPLRYPELVTNQRCLIAVVFIWVFSFLFSATLFFYTDFDSREVFWLICSILTVGIPFVVILFCNFKMAAVARRQVRQIREMSVVSGPESSRPTRSETASNKKATFTALIVSSIFFLLFFPGMVVFAMLLVAKDQCRAYELNLVWLWAASVSFLHSAFNPWIYCVRGREFRVAIKKMLCNCRK</sequence>
<dbReference type="PRINTS" id="PR00237">
    <property type="entry name" value="GPCRRHODOPSN"/>
</dbReference>
<evidence type="ECO:0000256" key="2">
    <source>
        <dbReference type="ARBA" id="ARBA00022475"/>
    </source>
</evidence>
<dbReference type="RefSeq" id="XP_031559752.1">
    <property type="nucleotide sequence ID" value="XM_031703892.1"/>
</dbReference>
<keyword evidence="13" id="KW-1185">Reference proteome</keyword>
<dbReference type="SUPFAM" id="SSF81321">
    <property type="entry name" value="Family A G protein-coupled receptor-like"/>
    <property type="match status" value="1"/>
</dbReference>
<keyword evidence="8" id="KW-0325">Glycoprotein</keyword>
<dbReference type="SMART" id="SM01381">
    <property type="entry name" value="7TM_GPCR_Srsx"/>
    <property type="match status" value="1"/>
</dbReference>
<evidence type="ECO:0000313" key="14">
    <source>
        <dbReference type="RefSeq" id="XP_031559749.1"/>
    </source>
</evidence>
<dbReference type="Pfam" id="PF00001">
    <property type="entry name" value="7tm_1"/>
    <property type="match status" value="1"/>
</dbReference>
<keyword evidence="9 10" id="KW-0807">Transducer</keyword>
<feature type="transmembrane region" description="Helical" evidence="11">
    <location>
        <begin position="287"/>
        <end position="308"/>
    </location>
</feature>
<keyword evidence="6 11" id="KW-0472">Membrane</keyword>
<keyword evidence="4 11" id="KW-1133">Transmembrane helix</keyword>
<evidence type="ECO:0000256" key="4">
    <source>
        <dbReference type="ARBA" id="ARBA00022989"/>
    </source>
</evidence>
<dbReference type="GO" id="GO:0004930">
    <property type="term" value="F:G protein-coupled receptor activity"/>
    <property type="evidence" value="ECO:0007669"/>
    <property type="project" value="UniProtKB-KW"/>
</dbReference>
<dbReference type="Proteomes" id="UP000515163">
    <property type="component" value="Unplaced"/>
</dbReference>
<name>A0A6P8I4M7_ACTTE</name>
<evidence type="ECO:0000256" key="8">
    <source>
        <dbReference type="ARBA" id="ARBA00023180"/>
    </source>
</evidence>
<evidence type="ECO:0000256" key="5">
    <source>
        <dbReference type="ARBA" id="ARBA00023040"/>
    </source>
</evidence>
<dbReference type="RefSeq" id="XP_031559750.1">
    <property type="nucleotide sequence ID" value="XM_031703890.1"/>
</dbReference>
<evidence type="ECO:0000256" key="6">
    <source>
        <dbReference type="ARBA" id="ARBA00023136"/>
    </source>
</evidence>
<feature type="transmembrane region" description="Helical" evidence="11">
    <location>
        <begin position="71"/>
        <end position="98"/>
    </location>
</feature>
<gene>
    <name evidence="14 15 16 17" type="primary">LOC116295934</name>
</gene>
<evidence type="ECO:0000256" key="1">
    <source>
        <dbReference type="ARBA" id="ARBA00004651"/>
    </source>
</evidence>
<reference evidence="14 15" key="1">
    <citation type="submission" date="2025-04" db="UniProtKB">
        <authorList>
            <consortium name="RefSeq"/>
        </authorList>
    </citation>
    <scope>IDENTIFICATION</scope>
    <source>
        <tissue evidence="14 15">Tentacle</tissue>
    </source>
</reference>
<evidence type="ECO:0000313" key="13">
    <source>
        <dbReference type="Proteomes" id="UP000515163"/>
    </source>
</evidence>
<dbReference type="RefSeq" id="XP_031559749.1">
    <property type="nucleotide sequence ID" value="XM_031703889.1"/>
</dbReference>
<evidence type="ECO:0000313" key="15">
    <source>
        <dbReference type="RefSeq" id="XP_031559750.1"/>
    </source>
</evidence>
<organism evidence="13 15">
    <name type="scientific">Actinia tenebrosa</name>
    <name type="common">Australian red waratah sea anemone</name>
    <dbReference type="NCBI Taxonomy" id="6105"/>
    <lineage>
        <taxon>Eukaryota</taxon>
        <taxon>Metazoa</taxon>
        <taxon>Cnidaria</taxon>
        <taxon>Anthozoa</taxon>
        <taxon>Hexacorallia</taxon>
        <taxon>Actiniaria</taxon>
        <taxon>Actiniidae</taxon>
        <taxon>Actinia</taxon>
    </lineage>
</organism>
<evidence type="ECO:0000313" key="17">
    <source>
        <dbReference type="RefSeq" id="XP_031559752.1"/>
    </source>
</evidence>
<dbReference type="GeneID" id="116295934"/>
<dbReference type="PANTHER" id="PTHR24246:SF27">
    <property type="entry name" value="ADENOSINE RECEPTOR, ISOFORM A"/>
    <property type="match status" value="1"/>
</dbReference>
<evidence type="ECO:0000256" key="7">
    <source>
        <dbReference type="ARBA" id="ARBA00023170"/>
    </source>
</evidence>
<feature type="transmembrane region" description="Helical" evidence="11">
    <location>
        <begin position="118"/>
        <end position="137"/>
    </location>
</feature>
<feature type="transmembrane region" description="Helical" evidence="11">
    <location>
        <begin position="248"/>
        <end position="275"/>
    </location>
</feature>
<feature type="transmembrane region" description="Helical" evidence="11">
    <location>
        <begin position="35"/>
        <end position="59"/>
    </location>
</feature>